<comment type="caution">
    <text evidence="5">The sequence shown here is derived from an EMBL/GenBank/DDBJ whole genome shotgun (WGS) entry which is preliminary data.</text>
</comment>
<dbReference type="InterPro" id="IPR028098">
    <property type="entry name" value="Glyco_trans_4-like_N"/>
</dbReference>
<evidence type="ECO:0000256" key="2">
    <source>
        <dbReference type="ARBA" id="ARBA00022679"/>
    </source>
</evidence>
<dbReference type="OrthoDB" id="6286688at2"/>
<dbReference type="Gene3D" id="3.40.50.2000">
    <property type="entry name" value="Glycogen Phosphorylase B"/>
    <property type="match status" value="2"/>
</dbReference>
<sequence>MSRMILALSQYPPDLGGIASHMRALAPGLRPYGWDTTVVAADGETGDTPNDPGVTVLRAAIPYSGSDFDAAYAHQNLGLLAEATAVDLDAVDLVACHGSQHALAAMALQRRTGAPLVYHAHNLYTAPVDPDGPFGEGTMHDIERDVIRSSDAVIAISGYIAGLCLRLGADPDRLTVIPKGLPLDDFAGAWTPPDDPVVAFVGRLSPEKGLETLFEALALLRRDRPCRLLVAGAGDDAYTAGLLEAVRSLGLTDAVWFLGALEPKQLPRFFQSASVTAVPSHMEALGRVALEAQASGCPVVVTDTGGLGSLVDDGATGWKVPPRDADALAAALADAIDRPEAAAARAVAARAEVERGYAIGAVVERTDEWYRKAAG</sequence>
<feature type="domain" description="Glycosyltransferase subfamily 4-like N-terminal" evidence="4">
    <location>
        <begin position="16"/>
        <end position="180"/>
    </location>
</feature>
<evidence type="ECO:0000259" key="3">
    <source>
        <dbReference type="Pfam" id="PF00534"/>
    </source>
</evidence>
<dbReference type="CDD" id="cd03801">
    <property type="entry name" value="GT4_PimA-like"/>
    <property type="match status" value="1"/>
</dbReference>
<protein>
    <submittedName>
        <fullName evidence="5">(1-&gt;4)-alpha-D-glucan synthase (UDP-glucose)</fullName>
    </submittedName>
</protein>
<proteinExistence type="predicted"/>
<dbReference type="EMBL" id="PVTJ01000005">
    <property type="protein sequence ID" value="PRY58635.1"/>
    <property type="molecule type" value="Genomic_DNA"/>
</dbReference>
<evidence type="ECO:0000259" key="4">
    <source>
        <dbReference type="Pfam" id="PF13579"/>
    </source>
</evidence>
<organism evidence="5 6">
    <name type="scientific">Glycomyces artemisiae</name>
    <dbReference type="NCBI Taxonomy" id="1076443"/>
    <lineage>
        <taxon>Bacteria</taxon>
        <taxon>Bacillati</taxon>
        <taxon>Actinomycetota</taxon>
        <taxon>Actinomycetes</taxon>
        <taxon>Glycomycetales</taxon>
        <taxon>Glycomycetaceae</taxon>
        <taxon>Glycomyces</taxon>
    </lineage>
</organism>
<keyword evidence="1" id="KW-0328">Glycosyltransferase</keyword>
<dbReference type="AlphaFoldDB" id="A0A2T0UL33"/>
<gene>
    <name evidence="5" type="ORF">B0I28_105350</name>
</gene>
<feature type="domain" description="Glycosyl transferase family 1" evidence="3">
    <location>
        <begin position="192"/>
        <end position="349"/>
    </location>
</feature>
<name>A0A2T0UL33_9ACTN</name>
<dbReference type="PANTHER" id="PTHR45947:SF3">
    <property type="entry name" value="SULFOQUINOVOSYL TRANSFERASE SQD2"/>
    <property type="match status" value="1"/>
</dbReference>
<dbReference type="Pfam" id="PF13579">
    <property type="entry name" value="Glyco_trans_4_4"/>
    <property type="match status" value="1"/>
</dbReference>
<reference evidence="5 6" key="1">
    <citation type="submission" date="2018-03" db="EMBL/GenBank/DDBJ databases">
        <title>Genomic Encyclopedia of Type Strains, Phase III (KMG-III): the genomes of soil and plant-associated and newly described type strains.</title>
        <authorList>
            <person name="Whitman W."/>
        </authorList>
    </citation>
    <scope>NUCLEOTIDE SEQUENCE [LARGE SCALE GENOMIC DNA]</scope>
    <source>
        <strain evidence="5 6">CGMCC 4.7067</strain>
    </source>
</reference>
<evidence type="ECO:0000313" key="5">
    <source>
        <dbReference type="EMBL" id="PRY58635.1"/>
    </source>
</evidence>
<dbReference type="GO" id="GO:1901137">
    <property type="term" value="P:carbohydrate derivative biosynthetic process"/>
    <property type="evidence" value="ECO:0007669"/>
    <property type="project" value="UniProtKB-ARBA"/>
</dbReference>
<keyword evidence="6" id="KW-1185">Reference proteome</keyword>
<dbReference type="SUPFAM" id="SSF53756">
    <property type="entry name" value="UDP-Glycosyltransferase/glycogen phosphorylase"/>
    <property type="match status" value="1"/>
</dbReference>
<evidence type="ECO:0000256" key="1">
    <source>
        <dbReference type="ARBA" id="ARBA00022676"/>
    </source>
</evidence>
<dbReference type="Proteomes" id="UP000238176">
    <property type="component" value="Unassembled WGS sequence"/>
</dbReference>
<evidence type="ECO:0000313" key="6">
    <source>
        <dbReference type="Proteomes" id="UP000238176"/>
    </source>
</evidence>
<dbReference type="InterPro" id="IPR001296">
    <property type="entry name" value="Glyco_trans_1"/>
</dbReference>
<keyword evidence="2" id="KW-0808">Transferase</keyword>
<dbReference type="GO" id="GO:0016757">
    <property type="term" value="F:glycosyltransferase activity"/>
    <property type="evidence" value="ECO:0007669"/>
    <property type="project" value="UniProtKB-KW"/>
</dbReference>
<accession>A0A2T0UL33</accession>
<dbReference type="Pfam" id="PF00534">
    <property type="entry name" value="Glycos_transf_1"/>
    <property type="match status" value="1"/>
</dbReference>
<dbReference type="InterPro" id="IPR050194">
    <property type="entry name" value="Glycosyltransferase_grp1"/>
</dbReference>
<dbReference type="PANTHER" id="PTHR45947">
    <property type="entry name" value="SULFOQUINOVOSYL TRANSFERASE SQD2"/>
    <property type="match status" value="1"/>
</dbReference>